<sequence>MVSLNDLVLVSPDEQWHLSRATDINERGQIVGSGWHGGSFSAYLLTPVPEPRSWALLLAGLGLVGAVARRRPARGR</sequence>
<feature type="domain" description="Ice-binding protein C-terminal" evidence="1">
    <location>
        <begin position="47"/>
        <end position="71"/>
    </location>
</feature>
<proteinExistence type="predicted"/>
<organism evidence="2 3">
    <name type="scientific">Azohydromonas caseinilytica</name>
    <dbReference type="NCBI Taxonomy" id="2728836"/>
    <lineage>
        <taxon>Bacteria</taxon>
        <taxon>Pseudomonadati</taxon>
        <taxon>Pseudomonadota</taxon>
        <taxon>Betaproteobacteria</taxon>
        <taxon>Burkholderiales</taxon>
        <taxon>Sphaerotilaceae</taxon>
        <taxon>Azohydromonas</taxon>
    </lineage>
</organism>
<gene>
    <name evidence="2" type="ORF">HHL10_12880</name>
</gene>
<evidence type="ECO:0000313" key="3">
    <source>
        <dbReference type="Proteomes" id="UP000574067"/>
    </source>
</evidence>
<dbReference type="AlphaFoldDB" id="A0A848F9D3"/>
<name>A0A848F9D3_9BURK</name>
<protein>
    <submittedName>
        <fullName evidence="2">PEPxxWA-CTERM sorting domain-containing protein</fullName>
    </submittedName>
</protein>
<accession>A0A848F9D3</accession>
<dbReference type="Proteomes" id="UP000574067">
    <property type="component" value="Unassembled WGS sequence"/>
</dbReference>
<dbReference type="NCBIfam" id="NF035944">
    <property type="entry name" value="PEPxxWA-CTERM"/>
    <property type="match status" value="1"/>
</dbReference>
<evidence type="ECO:0000259" key="1">
    <source>
        <dbReference type="Pfam" id="PF07589"/>
    </source>
</evidence>
<evidence type="ECO:0000313" key="2">
    <source>
        <dbReference type="EMBL" id="NML15868.1"/>
    </source>
</evidence>
<dbReference type="Pfam" id="PF07589">
    <property type="entry name" value="PEP-CTERM"/>
    <property type="match status" value="1"/>
</dbReference>
<dbReference type="InterPro" id="IPR013424">
    <property type="entry name" value="Ice-binding_C"/>
</dbReference>
<keyword evidence="3" id="KW-1185">Reference proteome</keyword>
<dbReference type="EMBL" id="JABBFW010000007">
    <property type="protein sequence ID" value="NML15868.1"/>
    <property type="molecule type" value="Genomic_DNA"/>
</dbReference>
<dbReference type="NCBIfam" id="TIGR02595">
    <property type="entry name" value="PEP_CTERM"/>
    <property type="match status" value="1"/>
</dbReference>
<comment type="caution">
    <text evidence="2">The sequence shown here is derived from an EMBL/GenBank/DDBJ whole genome shotgun (WGS) entry which is preliminary data.</text>
</comment>
<reference evidence="2 3" key="1">
    <citation type="submission" date="2020-04" db="EMBL/GenBank/DDBJ databases">
        <title>Azohydromonas sp. isolated from soil.</title>
        <authorList>
            <person name="Dahal R.H."/>
        </authorList>
    </citation>
    <scope>NUCLEOTIDE SEQUENCE [LARGE SCALE GENOMIC DNA]</scope>
    <source>
        <strain evidence="2 3">G-1-1-14</strain>
    </source>
</reference>